<dbReference type="InterPro" id="IPR004358">
    <property type="entry name" value="Sig_transdc_His_kin-like_C"/>
</dbReference>
<keyword evidence="4" id="KW-0812">Transmembrane</keyword>
<dbReference type="CDD" id="cd00082">
    <property type="entry name" value="HisKA"/>
    <property type="match status" value="1"/>
</dbReference>
<dbReference type="SMART" id="SM00387">
    <property type="entry name" value="HATPase_c"/>
    <property type="match status" value="1"/>
</dbReference>
<evidence type="ECO:0000256" key="3">
    <source>
        <dbReference type="ARBA" id="ARBA00022553"/>
    </source>
</evidence>
<dbReference type="GO" id="GO:0000155">
    <property type="term" value="F:phosphorelay sensor kinase activity"/>
    <property type="evidence" value="ECO:0007669"/>
    <property type="project" value="InterPro"/>
</dbReference>
<gene>
    <name evidence="6" type="ORF">GBG19_05625</name>
</gene>
<dbReference type="Pfam" id="PF02518">
    <property type="entry name" value="HATPase_c"/>
    <property type="match status" value="1"/>
</dbReference>
<dbReference type="Gene3D" id="3.30.565.10">
    <property type="entry name" value="Histidine kinase-like ATPase, C-terminal domain"/>
    <property type="match status" value="1"/>
</dbReference>
<dbReference type="InterPro" id="IPR005467">
    <property type="entry name" value="His_kinase_dom"/>
</dbReference>
<reference evidence="6 7" key="1">
    <citation type="submission" date="2019-10" db="EMBL/GenBank/DDBJ databases">
        <title>Poseidonibacter ostreae sp. nov., isolated from the gut of the Ostrea denselamellosa.</title>
        <authorList>
            <person name="Choi A."/>
        </authorList>
    </citation>
    <scope>NUCLEOTIDE SEQUENCE [LARGE SCALE GENOMIC DNA]</scope>
    <source>
        <strain evidence="6 7">SJOD-M-33</strain>
    </source>
</reference>
<dbReference type="SUPFAM" id="SSF55874">
    <property type="entry name" value="ATPase domain of HSP90 chaperone/DNA topoisomerase II/histidine kinase"/>
    <property type="match status" value="1"/>
</dbReference>
<dbReference type="PRINTS" id="PR00344">
    <property type="entry name" value="BCTRLSENSOR"/>
</dbReference>
<dbReference type="SUPFAM" id="SSF47384">
    <property type="entry name" value="Homodimeric domain of signal transducing histidine kinase"/>
    <property type="match status" value="1"/>
</dbReference>
<dbReference type="RefSeq" id="WP_152279699.1">
    <property type="nucleotide sequence ID" value="NZ_WFKK01000011.1"/>
</dbReference>
<proteinExistence type="predicted"/>
<evidence type="ECO:0000256" key="2">
    <source>
        <dbReference type="ARBA" id="ARBA00012438"/>
    </source>
</evidence>
<feature type="non-terminal residue" evidence="6">
    <location>
        <position position="1"/>
    </location>
</feature>
<evidence type="ECO:0000313" key="6">
    <source>
        <dbReference type="EMBL" id="KAB7889687.1"/>
    </source>
</evidence>
<dbReference type="InterPro" id="IPR036097">
    <property type="entry name" value="HisK_dim/P_sf"/>
</dbReference>
<feature type="transmembrane region" description="Helical" evidence="4">
    <location>
        <begin position="56"/>
        <end position="79"/>
    </location>
</feature>
<dbReference type="CDD" id="cd00075">
    <property type="entry name" value="HATPase"/>
    <property type="match status" value="1"/>
</dbReference>
<dbReference type="EC" id="2.7.13.3" evidence="2"/>
<keyword evidence="4" id="KW-0472">Membrane</keyword>
<dbReference type="Proteomes" id="UP000472839">
    <property type="component" value="Unassembled WGS sequence"/>
</dbReference>
<dbReference type="SMART" id="SM00388">
    <property type="entry name" value="HisKA"/>
    <property type="match status" value="1"/>
</dbReference>
<evidence type="ECO:0000259" key="5">
    <source>
        <dbReference type="PROSITE" id="PS50109"/>
    </source>
</evidence>
<organism evidence="6 7">
    <name type="scientific">Poseidonibacter ostreae</name>
    <dbReference type="NCBI Taxonomy" id="2654171"/>
    <lineage>
        <taxon>Bacteria</taxon>
        <taxon>Pseudomonadati</taxon>
        <taxon>Campylobacterota</taxon>
        <taxon>Epsilonproteobacteria</taxon>
        <taxon>Campylobacterales</taxon>
        <taxon>Arcobacteraceae</taxon>
        <taxon>Poseidonibacter</taxon>
    </lineage>
</organism>
<keyword evidence="4" id="KW-1133">Transmembrane helix</keyword>
<comment type="caution">
    <text evidence="6">The sequence shown here is derived from an EMBL/GenBank/DDBJ whole genome shotgun (WGS) entry which is preliminary data.</text>
</comment>
<sequence>NGNLESKIDFSKDIIKDDKKQFILIDKSTLGHLGVYYIAIEENSYFDKIKELKVNIILFFLILYSLISLIGFYLAKLFLKPIKEEREKLNNFIRDTTHELNTPITAILMSTEKENLNEKQIQRVRLSAKRVSEIYKDLIYIFLQGSDENKSTEKIYLNSLILEQLEYLEPLASKKKIKINTTLENFEYLINKDDAIRVINNLISNAIKYNKISGQINISLKNRILEISDTGIGIEEDKLKDIYRRYYRATKEQGGFGIGLNIVSHICAKYNIKIDVESKKNIGTTFFLSF</sequence>
<dbReference type="AlphaFoldDB" id="A0A6L4WVF5"/>
<protein>
    <recommendedName>
        <fullName evidence="2">histidine kinase</fullName>
        <ecNumber evidence="2">2.7.13.3</ecNumber>
    </recommendedName>
</protein>
<keyword evidence="6" id="KW-0418">Kinase</keyword>
<dbReference type="EMBL" id="WFKK01000011">
    <property type="protein sequence ID" value="KAB7889687.1"/>
    <property type="molecule type" value="Genomic_DNA"/>
</dbReference>
<dbReference type="InterPro" id="IPR003661">
    <property type="entry name" value="HisK_dim/P_dom"/>
</dbReference>
<evidence type="ECO:0000313" key="7">
    <source>
        <dbReference type="Proteomes" id="UP000472839"/>
    </source>
</evidence>
<keyword evidence="3" id="KW-0597">Phosphoprotein</keyword>
<dbReference type="Gene3D" id="1.10.287.130">
    <property type="match status" value="1"/>
</dbReference>
<comment type="catalytic activity">
    <reaction evidence="1">
        <text>ATP + protein L-histidine = ADP + protein N-phospho-L-histidine.</text>
        <dbReference type="EC" id="2.7.13.3"/>
    </reaction>
</comment>
<dbReference type="InterPro" id="IPR036890">
    <property type="entry name" value="HATPase_C_sf"/>
</dbReference>
<dbReference type="PANTHER" id="PTHR43547:SF2">
    <property type="entry name" value="HYBRID SIGNAL TRANSDUCTION HISTIDINE KINASE C"/>
    <property type="match status" value="1"/>
</dbReference>
<dbReference type="PROSITE" id="PS50109">
    <property type="entry name" value="HIS_KIN"/>
    <property type="match status" value="1"/>
</dbReference>
<dbReference type="PANTHER" id="PTHR43547">
    <property type="entry name" value="TWO-COMPONENT HISTIDINE KINASE"/>
    <property type="match status" value="1"/>
</dbReference>
<feature type="domain" description="Histidine kinase" evidence="5">
    <location>
        <begin position="95"/>
        <end position="290"/>
    </location>
</feature>
<keyword evidence="6" id="KW-0808">Transferase</keyword>
<evidence type="ECO:0000256" key="4">
    <source>
        <dbReference type="SAM" id="Phobius"/>
    </source>
</evidence>
<dbReference type="InterPro" id="IPR003594">
    <property type="entry name" value="HATPase_dom"/>
</dbReference>
<name>A0A6L4WVF5_9BACT</name>
<accession>A0A6L4WVF5</accession>
<dbReference type="Pfam" id="PF00512">
    <property type="entry name" value="HisKA"/>
    <property type="match status" value="1"/>
</dbReference>
<evidence type="ECO:0000256" key="1">
    <source>
        <dbReference type="ARBA" id="ARBA00000085"/>
    </source>
</evidence>